<dbReference type="AlphaFoldDB" id="A0A0G1CF02"/>
<feature type="transmembrane region" description="Helical" evidence="1">
    <location>
        <begin position="155"/>
        <end position="176"/>
    </location>
</feature>
<feature type="transmembrane region" description="Helical" evidence="1">
    <location>
        <begin position="111"/>
        <end position="134"/>
    </location>
</feature>
<dbReference type="EMBL" id="LCDO01000003">
    <property type="protein sequence ID" value="KKS57141.1"/>
    <property type="molecule type" value="Genomic_DNA"/>
</dbReference>
<dbReference type="Pfam" id="PF18895">
    <property type="entry name" value="T4SS_pilin"/>
    <property type="match status" value="1"/>
</dbReference>
<keyword evidence="1" id="KW-0472">Membrane</keyword>
<sequence length="181" mass="19707">MRRFLVKGIKVNLVLFLLALIFNLSFVSLAKSAEKDCSEKAQEANTACLDKVYSQAASIEGGYPAQTEENRRNCETQFIEALGNCKTAAAYSPSNIGTIVNPLYGLTVQGLISNIIMAVMGFLGTIAFILFVYAGFLWLTSAGKSEQIKKATQTMLWAGIGLIVIFSSYFILNFVFTALSS</sequence>
<keyword evidence="1" id="KW-0812">Transmembrane</keyword>
<dbReference type="Proteomes" id="UP000034837">
    <property type="component" value="Unassembled WGS sequence"/>
</dbReference>
<protein>
    <submittedName>
        <fullName evidence="2">Uncharacterized protein</fullName>
    </submittedName>
</protein>
<evidence type="ECO:0000256" key="1">
    <source>
        <dbReference type="SAM" id="Phobius"/>
    </source>
</evidence>
<accession>A0A0G1CF02</accession>
<evidence type="ECO:0000313" key="2">
    <source>
        <dbReference type="EMBL" id="KKS57141.1"/>
    </source>
</evidence>
<organism evidence="2 3">
    <name type="scientific">Candidatus Magasanikbacteria bacterium GW2011_GWA2_42_32</name>
    <dbReference type="NCBI Taxonomy" id="1619039"/>
    <lineage>
        <taxon>Bacteria</taxon>
        <taxon>Candidatus Magasanikiibacteriota</taxon>
    </lineage>
</organism>
<reference evidence="2 3" key="1">
    <citation type="journal article" date="2015" name="Nature">
        <title>rRNA introns, odd ribosomes, and small enigmatic genomes across a large radiation of phyla.</title>
        <authorList>
            <person name="Brown C.T."/>
            <person name="Hug L.A."/>
            <person name="Thomas B.C."/>
            <person name="Sharon I."/>
            <person name="Castelle C.J."/>
            <person name="Singh A."/>
            <person name="Wilkins M.J."/>
            <person name="Williams K.H."/>
            <person name="Banfield J.F."/>
        </authorList>
    </citation>
    <scope>NUCLEOTIDE SEQUENCE [LARGE SCALE GENOMIC DNA]</scope>
</reference>
<gene>
    <name evidence="2" type="ORF">UV20_C0003G0083</name>
</gene>
<dbReference type="InterPro" id="IPR043993">
    <property type="entry name" value="T4SS_pilin"/>
</dbReference>
<evidence type="ECO:0000313" key="3">
    <source>
        <dbReference type="Proteomes" id="UP000034837"/>
    </source>
</evidence>
<name>A0A0G1CF02_9BACT</name>
<comment type="caution">
    <text evidence="2">The sequence shown here is derived from an EMBL/GenBank/DDBJ whole genome shotgun (WGS) entry which is preliminary data.</text>
</comment>
<keyword evidence="1" id="KW-1133">Transmembrane helix</keyword>
<proteinExistence type="predicted"/>